<dbReference type="InterPro" id="IPR035906">
    <property type="entry name" value="MetI-like_sf"/>
</dbReference>
<evidence type="ECO:0000256" key="7">
    <source>
        <dbReference type="RuleBase" id="RU363032"/>
    </source>
</evidence>
<dbReference type="SUPFAM" id="SSF161098">
    <property type="entry name" value="MetI-like"/>
    <property type="match status" value="1"/>
</dbReference>
<dbReference type="CDD" id="cd06261">
    <property type="entry name" value="TM_PBP2"/>
    <property type="match status" value="1"/>
</dbReference>
<evidence type="ECO:0000256" key="3">
    <source>
        <dbReference type="ARBA" id="ARBA00022475"/>
    </source>
</evidence>
<feature type="transmembrane region" description="Helical" evidence="7">
    <location>
        <begin position="251"/>
        <end position="272"/>
    </location>
</feature>
<dbReference type="GO" id="GO:0055085">
    <property type="term" value="P:transmembrane transport"/>
    <property type="evidence" value="ECO:0007669"/>
    <property type="project" value="InterPro"/>
</dbReference>
<comment type="similarity">
    <text evidence="7">Belongs to the binding-protein-dependent transport system permease family.</text>
</comment>
<keyword evidence="5 7" id="KW-1133">Transmembrane helix</keyword>
<keyword evidence="3" id="KW-1003">Cell membrane</keyword>
<sequence>MTSKRRSSARRGGRPRLGARAQQVASIAVAAIFVLPLAWVVIASLRQPGLPPPRGTEWWSRPPAWGNYRRLFELVPLDDYARNSLLVIALAVPLTIVTASWAGLAMAQLSGRLRRGLLILAVLLRLVPVTALWLTRFFLFARLGLLDSVWALIAPALMGSSPFYVLLYYWTYRRVPRAVFESARLDGANPLRVWATIALPLARPTTATVAVLAFVLYWRDFIAPLLYLRSERLYTLPIGLRLLQQLVRTDWPILLAGCVVATLPIVAVFLLAQRAFWPEDRAGGLGGR</sequence>
<dbReference type="GO" id="GO:0005886">
    <property type="term" value="C:plasma membrane"/>
    <property type="evidence" value="ECO:0007669"/>
    <property type="project" value="UniProtKB-SubCell"/>
</dbReference>
<evidence type="ECO:0000256" key="1">
    <source>
        <dbReference type="ARBA" id="ARBA00004651"/>
    </source>
</evidence>
<dbReference type="EMBL" id="CADCWN010000389">
    <property type="protein sequence ID" value="CAA9590040.1"/>
    <property type="molecule type" value="Genomic_DNA"/>
</dbReference>
<evidence type="ECO:0000256" key="2">
    <source>
        <dbReference type="ARBA" id="ARBA00022448"/>
    </source>
</evidence>
<dbReference type="InterPro" id="IPR000515">
    <property type="entry name" value="MetI-like"/>
</dbReference>
<organism evidence="9">
    <name type="scientific">uncultured Thermomicrobiales bacterium</name>
    <dbReference type="NCBI Taxonomy" id="1645740"/>
    <lineage>
        <taxon>Bacteria</taxon>
        <taxon>Pseudomonadati</taxon>
        <taxon>Thermomicrobiota</taxon>
        <taxon>Thermomicrobia</taxon>
        <taxon>Thermomicrobiales</taxon>
        <taxon>environmental samples</taxon>
    </lineage>
</organism>
<evidence type="ECO:0000256" key="4">
    <source>
        <dbReference type="ARBA" id="ARBA00022692"/>
    </source>
</evidence>
<dbReference type="PROSITE" id="PS50928">
    <property type="entry name" value="ABC_TM1"/>
    <property type="match status" value="1"/>
</dbReference>
<proteinExistence type="inferred from homology"/>
<feature type="transmembrane region" description="Helical" evidence="7">
    <location>
        <begin position="117"/>
        <end position="143"/>
    </location>
</feature>
<feature type="domain" description="ABC transmembrane type-1" evidence="8">
    <location>
        <begin position="81"/>
        <end position="272"/>
    </location>
</feature>
<evidence type="ECO:0000313" key="9">
    <source>
        <dbReference type="EMBL" id="CAA9590040.1"/>
    </source>
</evidence>
<feature type="transmembrane region" description="Helical" evidence="7">
    <location>
        <begin position="191"/>
        <end position="218"/>
    </location>
</feature>
<dbReference type="Gene3D" id="1.10.3720.10">
    <property type="entry name" value="MetI-like"/>
    <property type="match status" value="1"/>
</dbReference>
<dbReference type="AlphaFoldDB" id="A0A6N3IPE3"/>
<keyword evidence="6 7" id="KW-0472">Membrane</keyword>
<evidence type="ECO:0000256" key="5">
    <source>
        <dbReference type="ARBA" id="ARBA00022989"/>
    </source>
</evidence>
<name>A0A6N3IPE3_9BACT</name>
<dbReference type="PANTHER" id="PTHR43744">
    <property type="entry name" value="ABC TRANSPORTER PERMEASE PROTEIN MG189-RELATED-RELATED"/>
    <property type="match status" value="1"/>
</dbReference>
<feature type="transmembrane region" description="Helical" evidence="7">
    <location>
        <begin position="149"/>
        <end position="170"/>
    </location>
</feature>
<protein>
    <submittedName>
        <fullName evidence="9">N-Acetyl-D-glucosamine ABC transport system, permease protein 2</fullName>
    </submittedName>
</protein>
<reference evidence="9" key="1">
    <citation type="submission" date="2020-02" db="EMBL/GenBank/DDBJ databases">
        <authorList>
            <person name="Meier V. D."/>
        </authorList>
    </citation>
    <scope>NUCLEOTIDE SEQUENCE</scope>
    <source>
        <strain evidence="9">AVDCRST_MAG18</strain>
    </source>
</reference>
<accession>A0A6N3IPE3</accession>
<feature type="transmembrane region" description="Helical" evidence="7">
    <location>
        <begin position="21"/>
        <end position="42"/>
    </location>
</feature>
<comment type="subcellular location">
    <subcellularLocation>
        <location evidence="1 7">Cell membrane</location>
        <topology evidence="1 7">Multi-pass membrane protein</topology>
    </subcellularLocation>
</comment>
<keyword evidence="2 7" id="KW-0813">Transport</keyword>
<keyword evidence="4 7" id="KW-0812">Transmembrane</keyword>
<evidence type="ECO:0000256" key="6">
    <source>
        <dbReference type="ARBA" id="ARBA00023136"/>
    </source>
</evidence>
<gene>
    <name evidence="9" type="ORF">AVDCRST_MAG18-4857</name>
</gene>
<dbReference type="PANTHER" id="PTHR43744:SF12">
    <property type="entry name" value="ABC TRANSPORTER PERMEASE PROTEIN MG189-RELATED"/>
    <property type="match status" value="1"/>
</dbReference>
<feature type="transmembrane region" description="Helical" evidence="7">
    <location>
        <begin position="85"/>
        <end position="105"/>
    </location>
</feature>
<evidence type="ECO:0000259" key="8">
    <source>
        <dbReference type="PROSITE" id="PS50928"/>
    </source>
</evidence>
<dbReference type="Pfam" id="PF00528">
    <property type="entry name" value="BPD_transp_1"/>
    <property type="match status" value="1"/>
</dbReference>